<dbReference type="EMBL" id="FRDN01000010">
    <property type="protein sequence ID" value="SHN79559.1"/>
    <property type="molecule type" value="Genomic_DNA"/>
</dbReference>
<dbReference type="Pfam" id="PF19807">
    <property type="entry name" value="DUF6290"/>
    <property type="match status" value="1"/>
</dbReference>
<evidence type="ECO:0000313" key="1">
    <source>
        <dbReference type="EMBL" id="SHN79559.1"/>
    </source>
</evidence>
<dbReference type="STRING" id="1121395.SAMN02745215_03225"/>
<gene>
    <name evidence="1" type="ORF">SAMN02745215_03225</name>
</gene>
<dbReference type="InterPro" id="IPR046257">
    <property type="entry name" value="DUF6290"/>
</dbReference>
<dbReference type="Proteomes" id="UP000184010">
    <property type="component" value="Unassembled WGS sequence"/>
</dbReference>
<reference evidence="2" key="1">
    <citation type="submission" date="2016-12" db="EMBL/GenBank/DDBJ databases">
        <authorList>
            <person name="Varghese N."/>
            <person name="Submissions S."/>
        </authorList>
    </citation>
    <scope>NUCLEOTIDE SEQUENCE [LARGE SCALE GENOMIC DNA]</scope>
    <source>
        <strain evidence="2">DSM 11544</strain>
    </source>
</reference>
<dbReference type="SUPFAM" id="SSF47598">
    <property type="entry name" value="Ribbon-helix-helix"/>
    <property type="match status" value="1"/>
</dbReference>
<sequence>MMTISIRLSPAEAELIKGYAKMKNQSVSDVMRKAILEQIEDEYDLELYEKAMTEYLKDPVTYSLDEVEKELGIR</sequence>
<name>A0A1M7U940_9FIRM</name>
<dbReference type="AlphaFoldDB" id="A0A1M7U940"/>
<protein>
    <submittedName>
        <fullName evidence="1">Ribbon-helix-helix protein, copG family</fullName>
    </submittedName>
</protein>
<proteinExistence type="predicted"/>
<dbReference type="InterPro" id="IPR010985">
    <property type="entry name" value="Ribbon_hlx_hlx"/>
</dbReference>
<dbReference type="NCBIfam" id="NF046040">
    <property type="entry name" value="RelB_antitoxin"/>
    <property type="match status" value="1"/>
</dbReference>
<accession>A0A1M7U940</accession>
<organism evidence="1 2">
    <name type="scientific">Desulfitobacterium chlororespirans DSM 11544</name>
    <dbReference type="NCBI Taxonomy" id="1121395"/>
    <lineage>
        <taxon>Bacteria</taxon>
        <taxon>Bacillati</taxon>
        <taxon>Bacillota</taxon>
        <taxon>Clostridia</taxon>
        <taxon>Eubacteriales</taxon>
        <taxon>Desulfitobacteriaceae</taxon>
        <taxon>Desulfitobacterium</taxon>
    </lineage>
</organism>
<keyword evidence="2" id="KW-1185">Reference proteome</keyword>
<dbReference type="RefSeq" id="WP_427846696.1">
    <property type="nucleotide sequence ID" value="NZ_FRDN01000010.1"/>
</dbReference>
<evidence type="ECO:0000313" key="2">
    <source>
        <dbReference type="Proteomes" id="UP000184010"/>
    </source>
</evidence>
<dbReference type="GO" id="GO:0006355">
    <property type="term" value="P:regulation of DNA-templated transcription"/>
    <property type="evidence" value="ECO:0007669"/>
    <property type="project" value="InterPro"/>
</dbReference>